<dbReference type="Pfam" id="PF00595">
    <property type="entry name" value="PDZ"/>
    <property type="match status" value="1"/>
</dbReference>
<reference evidence="6 7" key="1">
    <citation type="submission" date="2022-05" db="EMBL/GenBank/DDBJ databases">
        <authorList>
            <consortium name="Genoscope - CEA"/>
            <person name="William W."/>
        </authorList>
    </citation>
    <scope>NUCLEOTIDE SEQUENCE [LARGE SCALE GENOMIC DNA]</scope>
</reference>
<dbReference type="InterPro" id="IPR000253">
    <property type="entry name" value="FHA_dom"/>
</dbReference>
<dbReference type="SUPFAM" id="SSF54236">
    <property type="entry name" value="Ubiquitin-like"/>
    <property type="match status" value="2"/>
</dbReference>
<dbReference type="CDD" id="cd01781">
    <property type="entry name" value="RA2_Afadin"/>
    <property type="match status" value="1"/>
</dbReference>
<evidence type="ECO:0000256" key="2">
    <source>
        <dbReference type="SAM" id="MobiDB-lite"/>
    </source>
</evidence>
<dbReference type="InterPro" id="IPR001478">
    <property type="entry name" value="PDZ"/>
</dbReference>
<dbReference type="GO" id="GO:0007155">
    <property type="term" value="P:cell adhesion"/>
    <property type="evidence" value="ECO:0007669"/>
    <property type="project" value="UniProtKB-KW"/>
</dbReference>
<feature type="compositionally biased region" description="Low complexity" evidence="2">
    <location>
        <begin position="1475"/>
        <end position="1488"/>
    </location>
</feature>
<dbReference type="CDD" id="cd01782">
    <property type="entry name" value="RA1_Afadin"/>
    <property type="match status" value="1"/>
</dbReference>
<gene>
    <name evidence="6" type="ORF">PMEA_00016854</name>
</gene>
<dbReference type="Proteomes" id="UP001159428">
    <property type="component" value="Unassembled WGS sequence"/>
</dbReference>
<protein>
    <recommendedName>
        <fullName evidence="8">Afadin</fullName>
    </recommendedName>
</protein>
<keyword evidence="1" id="KW-0130">Cell adhesion</keyword>
<dbReference type="PANTHER" id="PTHR10398">
    <property type="entry name" value="AFADIN"/>
    <property type="match status" value="1"/>
</dbReference>
<feature type="compositionally biased region" description="Polar residues" evidence="2">
    <location>
        <begin position="498"/>
        <end position="518"/>
    </location>
</feature>
<dbReference type="SUPFAM" id="SSF50156">
    <property type="entry name" value="PDZ domain-like"/>
    <property type="match status" value="1"/>
</dbReference>
<dbReference type="Pfam" id="PF01843">
    <property type="entry name" value="DIL"/>
    <property type="match status" value="1"/>
</dbReference>
<name>A0AAU9VSC7_9CNID</name>
<dbReference type="GO" id="GO:0007165">
    <property type="term" value="P:signal transduction"/>
    <property type="evidence" value="ECO:0007669"/>
    <property type="project" value="InterPro"/>
</dbReference>
<feature type="region of interest" description="Disordered" evidence="2">
    <location>
        <begin position="1294"/>
        <end position="1349"/>
    </location>
</feature>
<feature type="domain" description="Ras-associating" evidence="4">
    <location>
        <begin position="243"/>
        <end position="345"/>
    </location>
</feature>
<dbReference type="InterPro" id="IPR002710">
    <property type="entry name" value="Dilute_dom"/>
</dbReference>
<dbReference type="PANTHER" id="PTHR10398:SF2">
    <property type="entry name" value="AFADIN"/>
    <property type="match status" value="1"/>
</dbReference>
<feature type="compositionally biased region" description="Basic and acidic residues" evidence="2">
    <location>
        <begin position="1539"/>
        <end position="1572"/>
    </location>
</feature>
<feature type="compositionally biased region" description="Basic and acidic residues" evidence="2">
    <location>
        <begin position="162"/>
        <end position="176"/>
    </location>
</feature>
<dbReference type="Gene3D" id="3.10.20.90">
    <property type="entry name" value="Phosphatidylinositol 3-kinase Catalytic Subunit, Chain A, domain 1"/>
    <property type="match status" value="2"/>
</dbReference>
<evidence type="ECO:0008006" key="8">
    <source>
        <dbReference type="Google" id="ProtNLM"/>
    </source>
</evidence>
<keyword evidence="7" id="KW-1185">Reference proteome</keyword>
<dbReference type="Gene3D" id="2.60.200.20">
    <property type="match status" value="1"/>
</dbReference>
<feature type="domain" description="Ras-associating" evidence="4">
    <location>
        <begin position="40"/>
        <end position="134"/>
    </location>
</feature>
<dbReference type="CDD" id="cd22711">
    <property type="entry name" value="FHA_AFDN"/>
    <property type="match status" value="1"/>
</dbReference>
<feature type="region of interest" description="Disordered" evidence="2">
    <location>
        <begin position="1877"/>
        <end position="2271"/>
    </location>
</feature>
<feature type="region of interest" description="Disordered" evidence="2">
    <location>
        <begin position="348"/>
        <end position="370"/>
    </location>
</feature>
<dbReference type="SUPFAM" id="SSF49879">
    <property type="entry name" value="SMAD/FHA domain"/>
    <property type="match status" value="1"/>
</dbReference>
<feature type="compositionally biased region" description="Basic and acidic residues" evidence="2">
    <location>
        <begin position="1877"/>
        <end position="1924"/>
    </location>
</feature>
<evidence type="ECO:0000259" key="5">
    <source>
        <dbReference type="PROSITE" id="PS51126"/>
    </source>
</evidence>
<dbReference type="CDD" id="cd06789">
    <property type="entry name" value="PDZ_AFDN-like"/>
    <property type="match status" value="1"/>
</dbReference>
<evidence type="ECO:0000259" key="4">
    <source>
        <dbReference type="PROSITE" id="PS50200"/>
    </source>
</evidence>
<dbReference type="InterPro" id="IPR000159">
    <property type="entry name" value="RA_dom"/>
</dbReference>
<dbReference type="Pfam" id="PF00788">
    <property type="entry name" value="RA"/>
    <property type="match status" value="2"/>
</dbReference>
<dbReference type="PROSITE" id="PS51126">
    <property type="entry name" value="DILUTE"/>
    <property type="match status" value="1"/>
</dbReference>
<dbReference type="SMART" id="SM00314">
    <property type="entry name" value="RA"/>
    <property type="match status" value="2"/>
</dbReference>
<feature type="compositionally biased region" description="Basic and acidic residues" evidence="2">
    <location>
        <begin position="1184"/>
        <end position="1275"/>
    </location>
</feature>
<dbReference type="Gene3D" id="2.30.42.10">
    <property type="match status" value="1"/>
</dbReference>
<dbReference type="PROSITE" id="PS50200">
    <property type="entry name" value="RA"/>
    <property type="match status" value="2"/>
</dbReference>
<proteinExistence type="predicted"/>
<dbReference type="CDD" id="cd15471">
    <property type="entry name" value="Myo5p-like_CBD_afadin"/>
    <property type="match status" value="1"/>
</dbReference>
<dbReference type="SMART" id="SM00228">
    <property type="entry name" value="PDZ"/>
    <property type="match status" value="1"/>
</dbReference>
<feature type="compositionally biased region" description="Basic and acidic residues" evidence="2">
    <location>
        <begin position="1744"/>
        <end position="1790"/>
    </location>
</feature>
<dbReference type="InterPro" id="IPR028842">
    <property type="entry name" value="Afadin"/>
</dbReference>
<accession>A0AAU9VSC7</accession>
<feature type="compositionally biased region" description="Basic and acidic residues" evidence="2">
    <location>
        <begin position="1932"/>
        <end position="1971"/>
    </location>
</feature>
<feature type="region of interest" description="Disordered" evidence="2">
    <location>
        <begin position="495"/>
        <end position="539"/>
    </location>
</feature>
<evidence type="ECO:0000313" key="6">
    <source>
        <dbReference type="EMBL" id="CAH3035241.1"/>
    </source>
</evidence>
<dbReference type="GO" id="GO:0005911">
    <property type="term" value="C:cell-cell junction"/>
    <property type="evidence" value="ECO:0007669"/>
    <property type="project" value="InterPro"/>
</dbReference>
<feature type="compositionally biased region" description="Basic and acidic residues" evidence="2">
    <location>
        <begin position="1376"/>
        <end position="1422"/>
    </location>
</feature>
<dbReference type="SMART" id="SM01132">
    <property type="entry name" value="DIL"/>
    <property type="match status" value="1"/>
</dbReference>
<dbReference type="InterPro" id="IPR036034">
    <property type="entry name" value="PDZ_sf"/>
</dbReference>
<feature type="region of interest" description="Disordered" evidence="2">
    <location>
        <begin position="152"/>
        <end position="191"/>
    </location>
</feature>
<feature type="region of interest" description="Disordered" evidence="2">
    <location>
        <begin position="1376"/>
        <end position="1689"/>
    </location>
</feature>
<dbReference type="PROSITE" id="PS50106">
    <property type="entry name" value="PDZ"/>
    <property type="match status" value="1"/>
</dbReference>
<feature type="domain" description="Dilute" evidence="5">
    <location>
        <begin position="667"/>
        <end position="951"/>
    </location>
</feature>
<feature type="compositionally biased region" description="Basic residues" evidence="2">
    <location>
        <begin position="348"/>
        <end position="358"/>
    </location>
</feature>
<dbReference type="EMBL" id="CALNXJ010000003">
    <property type="protein sequence ID" value="CAH3035241.1"/>
    <property type="molecule type" value="Genomic_DNA"/>
</dbReference>
<dbReference type="InterPro" id="IPR037977">
    <property type="entry name" value="CBD_Afadin"/>
</dbReference>
<comment type="caution">
    <text evidence="6">The sequence shown here is derived from an EMBL/GenBank/DDBJ whole genome shotgun (WGS) entry which is preliminary data.</text>
</comment>
<feature type="region of interest" description="Disordered" evidence="2">
    <location>
        <begin position="1744"/>
        <end position="1859"/>
    </location>
</feature>
<feature type="compositionally biased region" description="Basic and acidic residues" evidence="2">
    <location>
        <begin position="1439"/>
        <end position="1471"/>
    </location>
</feature>
<feature type="compositionally biased region" description="Low complexity" evidence="2">
    <location>
        <begin position="2129"/>
        <end position="2144"/>
    </location>
</feature>
<feature type="compositionally biased region" description="Polar residues" evidence="2">
    <location>
        <begin position="1976"/>
        <end position="1994"/>
    </location>
</feature>
<feature type="domain" description="PDZ" evidence="3">
    <location>
        <begin position="1046"/>
        <end position="1131"/>
    </location>
</feature>
<organism evidence="6 7">
    <name type="scientific">Pocillopora meandrina</name>
    <dbReference type="NCBI Taxonomy" id="46732"/>
    <lineage>
        <taxon>Eukaryota</taxon>
        <taxon>Metazoa</taxon>
        <taxon>Cnidaria</taxon>
        <taxon>Anthozoa</taxon>
        <taxon>Hexacorallia</taxon>
        <taxon>Scleractinia</taxon>
        <taxon>Astrocoeniina</taxon>
        <taxon>Pocilloporidae</taxon>
        <taxon>Pocillopora</taxon>
    </lineage>
</organism>
<feature type="region of interest" description="Disordered" evidence="2">
    <location>
        <begin position="1167"/>
        <end position="1275"/>
    </location>
</feature>
<feature type="compositionally biased region" description="Basic and acidic residues" evidence="2">
    <location>
        <begin position="1580"/>
        <end position="1689"/>
    </location>
</feature>
<feature type="compositionally biased region" description="Basic and acidic residues" evidence="2">
    <location>
        <begin position="1800"/>
        <end position="1859"/>
    </location>
</feature>
<sequence length="2271" mass="265146">MDGIRTRQEERAHLRKLIAEWNACRLDIFAISEPDENLLYRGVMRFYFQDAGAKMSTKCVRVSSTETADEVTRTLVEKFRPDMKMLSNPNYSLYEVHPSGESRKLLNDDKPLFVQLLWLQGDREGRFLLKSDQEALITTNVFSSDGDFEPGQSFKRKLSKREKKELKEKRKEEAKKAKILGQPSSPTKTNDDSALAQILYDELPETSFTRSISNPEIVMKMRRQRKLERRLQEFQSSDGGTDSGGTLKIFAETLKPQIPYKTLLVSMRDPTTYVVKEALEKYGMEKENPDEFCLVMVNIPPGGQNGGSTLGKERVVHDEDNPLAIAATWPQQQGHVVFHLRRRANLPQYRKQKRRSKSPSRVPMDSTSDKAIGERLANSFPEHLLPYLRELSSDGRELDYKANIHRLPMEITEVGSEKSLSSANSYLELFGSHILPRHCVITNMDGIVSVERTNPDAEIYVDGRRVYESTKLSHGSVIKFGRLHTFKFCDPAFEDKVTQNSPVPDTGSVSSGHSMSDTDSQKRSSRYRPDQPGGKNREYEQNNVEATNHESGLFETTFGIDGEIETYTSEKPGHERQDQPPNGLRSSADDVSDDGMGDKLPARLEFRESGEDAFFAAVVSEVNGDRVQFKLAPTYTLYMCCRYRISPAYREELSKLQRGDRLSVTVQKIANMVRSTVEENSQLPSSLAFWMANSSELLHFLKQDIDVSPYLKDSYQVLAQSVQMAFRHLVQCVEQELRQLMSAFLDVTEDADMEDGDIDSMMDMNSPDDIMGERSFRYGPSGRPMGGDSWLGGRRRHGKPTVSDILYTLASAMSLLRRCRVNAALTIQVFAQLFHYINMWIFNKIVLQPQMGLCTRDWGYRLSRRLARVETWAQKQGLEMAAECHLCRVAQAAHLLQAPKNSHGDINSLSSACYKLNSVQLRALLENYRPAADELNIPRDLIDSVVAVAENTADEHIRNQGQAVTLEEDPQLQLPFLLPEDRYSCEVIRGVPSGLKEFLSPLAGIGLCRLTIQPTSSGLWTVYHAKHKDSGGEISAKTSQTPEIMDVSFYKGQGGMGLSIVAAKGVGQDKLGIYIKQVVKDGPAAKDGRLQAGDQLLSVNGESLVGVPQEKAAELMVKSGPDVTLRISKQGAIYHGLATLLSQPSPMVTKEPQQKLVAVDNEEILQASPTISEQEMQRSPGRWLQKDRDQSYRQGDEERGRRYQDQWQVDEDRRRRDGGDERRRYSEGQRRMEEEERMQVAERERRYREDEERRLEEERRQEQRRQEEERRLEEQRRRAEEQRRLEEERRRAEEQRRLEEERRRAEEQRRLEEERRRSEEQRRLEEERRRAEELKLEEERRREEERRLEEQRLYAEEQKRIEEARLREERRIAEEQRRLDEERRREEERRIEEQRRFGEERRRQEVERKRAEDALKTIGEHQRRQKTIQVEPVRSPYRVRFESEDVERERQRSPLTVKVEEPEIMARENRNRIYSSPTSPGATSPGRGSPREEKSPDEPPSSPIRVDSRNSRYGRYIMVKQGAQATRPGETEQAGNLKPNERDELNRWQREEARTAEEKEGTLERRDRDERAWRHHLERQRKDQEEKERLERERQEREQQERQRRERDRQALDSIERARAERERQQKYDREREERERAEEERIMNQMQREELNEQRERENHLKQLEEEQKQLREMEQSRLSKLSRDKGSKEYLDTIEALSADEVEREFQKRLEAMRNRRESAEDEEERTAGGLVSVTRVKYYAPDKEERMERGKKIDLLLQENIRREKEKKEAEKRRQQKEEEEEILRRERQQRRLQQFELDREQQKEAQRKIQEHRDREQEEWLKQQREKRDQQRMEQEKQRLEKKMQEEEERNRKRLEIQQRRDQEERLRWQQNQKLKEEEERLRKEEEREAEARREFERQKQQEEQKIVREKEAQLRKQQLEDQMLQEGKVRKPSVEEHVNELKSRATADYERRRKLIDEEITRRRSEPPSALRNSGSNRPKKQVSFSNVATEIREPASPTYVVGTASGYTARVTPAPSVRYVNTRAPSDSEPDSARPPLPDDDDDLPPPPPPPPPPDELLEDDNFPPPPPPKSLHSSERFAALSGERPSRNGGYTSRVTISAPGTRDQAFYPQPYSNTGVPLRQPPITSSSAYPSYATYPRRPRPVSYPAAFEMNQPGPPPAPTRYGSQDNVLDGPPSRSQSQYAPKPARLDSDELNGMEMTRGRLGRMSLTDEEKSEGQFVSKKPEKLDFKDKLKMFNKDSPEEKIRTSRWEQGQLAQMNGDLTSP</sequence>
<feature type="compositionally biased region" description="Polar residues" evidence="2">
    <location>
        <begin position="2256"/>
        <end position="2271"/>
    </location>
</feature>
<feature type="compositionally biased region" description="Pro residues" evidence="2">
    <location>
        <begin position="2051"/>
        <end position="2061"/>
    </location>
</feature>
<dbReference type="InterPro" id="IPR029071">
    <property type="entry name" value="Ubiquitin-like_domsf"/>
</dbReference>
<evidence type="ECO:0000259" key="3">
    <source>
        <dbReference type="PROSITE" id="PS50106"/>
    </source>
</evidence>
<dbReference type="InterPro" id="IPR008984">
    <property type="entry name" value="SMAD_FHA_dom_sf"/>
</dbReference>
<feature type="region of interest" description="Disordered" evidence="2">
    <location>
        <begin position="569"/>
        <end position="599"/>
    </location>
</feature>
<evidence type="ECO:0000256" key="1">
    <source>
        <dbReference type="ARBA" id="ARBA00022889"/>
    </source>
</evidence>
<evidence type="ECO:0000313" key="7">
    <source>
        <dbReference type="Proteomes" id="UP001159428"/>
    </source>
</evidence>
<feature type="compositionally biased region" description="Basic and acidic residues" evidence="2">
    <location>
        <begin position="2215"/>
        <end position="2255"/>
    </location>
</feature>
<dbReference type="Pfam" id="PF00498">
    <property type="entry name" value="FHA"/>
    <property type="match status" value="1"/>
</dbReference>